<accession>A0A7Z9BQW6</accession>
<gene>
    <name evidence="2" type="ORF">PL9631_250061</name>
</gene>
<dbReference type="AlphaFoldDB" id="A0A7Z9BQW6"/>
<dbReference type="Pfam" id="PF01844">
    <property type="entry name" value="HNH"/>
    <property type="match status" value="1"/>
</dbReference>
<dbReference type="InterPro" id="IPR003615">
    <property type="entry name" value="HNH_nuc"/>
</dbReference>
<name>A0A7Z9BQW6_9CYAN</name>
<reference evidence="2" key="1">
    <citation type="submission" date="2019-10" db="EMBL/GenBank/DDBJ databases">
        <authorList>
            <consortium name="Genoscope - CEA"/>
            <person name="William W."/>
        </authorList>
    </citation>
    <scope>NUCLEOTIDE SEQUENCE [LARGE SCALE GENOMIC DNA]</scope>
    <source>
        <strain evidence="2">BBR_PRJEB10994</strain>
    </source>
</reference>
<dbReference type="InterPro" id="IPR051083">
    <property type="entry name" value="GrpII_Intron_Splice-Mob/Def"/>
</dbReference>
<dbReference type="GO" id="GO:0003676">
    <property type="term" value="F:nucleic acid binding"/>
    <property type="evidence" value="ECO:0007669"/>
    <property type="project" value="InterPro"/>
</dbReference>
<sequence>MSKTLNKNQTVEWNEINWRKAERLTFKLQKRIFRASERGDVKAVRKLQKTLINSWSAKCIAVRRVTQDNQGKNTAGVDGIKTLNPKQRMNLVGRLKLTNKVKPTRRVNIPKPGTTETRPLGIPTINDRALQALVKLALEPEWEAKFEPNSYGFRPGRSCHDAIGAIFANIKQKAKYVLDADITKCFDRINHKALISKINTYPTLNRLLKRWLKAGYMDGKELFPTNEGTPQGGVISPLLANIALHGMEERVMQYAETLKGKKLANRQSLSLIRYSDDFVIIHEDLKVVKKCQEIIVKWLSDMGLELKPSKTKLTHTFNEIDGNVGFEFLGFHIQQHKVGNYLSAKNPHGKILGFKTLITPSKAKIKTHLAKIAGVIDTHKNAPQAALISKLNPIIRGWSNYYSTVVSKETFSKVDHLTYDKLRAWARTRGKGNINKDKYWRTVDDRNWCFSTEDGLKLLTHSSTPIVRHTKIKGEDSPFNGDWIYWSKRRGEYPETPNRVSKLIKKQKGICPHCGLYFTSTDIVEVDHIKPKSLGGKDTYDNLQLLHKHCHDTKTAQDGSLTKNKVNPLEQVENYDINPF</sequence>
<dbReference type="GO" id="GO:0008270">
    <property type="term" value="F:zinc ion binding"/>
    <property type="evidence" value="ECO:0007669"/>
    <property type="project" value="InterPro"/>
</dbReference>
<dbReference type="EC" id="2.7.7.49" evidence="2"/>
<dbReference type="InterPro" id="IPR002711">
    <property type="entry name" value="HNH"/>
</dbReference>
<feature type="domain" description="Reverse transcriptase" evidence="1">
    <location>
        <begin position="90"/>
        <end position="333"/>
    </location>
</feature>
<protein>
    <submittedName>
        <fullName evidence="2">RNA-directed DNA polymerase</fullName>
        <ecNumber evidence="2">2.7.7.49</ecNumber>
    </submittedName>
</protein>
<evidence type="ECO:0000313" key="2">
    <source>
        <dbReference type="EMBL" id="VXD16782.1"/>
    </source>
</evidence>
<dbReference type="GO" id="GO:0004519">
    <property type="term" value="F:endonuclease activity"/>
    <property type="evidence" value="ECO:0007669"/>
    <property type="project" value="InterPro"/>
</dbReference>
<dbReference type="Pfam" id="PF00078">
    <property type="entry name" value="RVT_1"/>
    <property type="match status" value="1"/>
</dbReference>
<keyword evidence="2" id="KW-0548">Nucleotidyltransferase</keyword>
<keyword evidence="2" id="KW-0808">Transferase</keyword>
<dbReference type="InterPro" id="IPR000477">
    <property type="entry name" value="RT_dom"/>
</dbReference>
<organism evidence="2 3">
    <name type="scientific">Planktothrix paucivesiculata PCC 9631</name>
    <dbReference type="NCBI Taxonomy" id="671071"/>
    <lineage>
        <taxon>Bacteria</taxon>
        <taxon>Bacillati</taxon>
        <taxon>Cyanobacteriota</taxon>
        <taxon>Cyanophyceae</taxon>
        <taxon>Oscillatoriophycideae</taxon>
        <taxon>Oscillatoriales</taxon>
        <taxon>Microcoleaceae</taxon>
        <taxon>Planktothrix</taxon>
    </lineage>
</organism>
<dbReference type="NCBIfam" id="TIGR04416">
    <property type="entry name" value="group_II_RT_mat"/>
    <property type="match status" value="1"/>
</dbReference>
<evidence type="ECO:0000259" key="1">
    <source>
        <dbReference type="PROSITE" id="PS50878"/>
    </source>
</evidence>
<dbReference type="Gene3D" id="1.10.30.50">
    <property type="match status" value="1"/>
</dbReference>
<dbReference type="InterPro" id="IPR013597">
    <property type="entry name" value="Mat_intron_G2"/>
</dbReference>
<dbReference type="Pfam" id="PF08388">
    <property type="entry name" value="GIIM"/>
    <property type="match status" value="1"/>
</dbReference>
<keyword evidence="2" id="KW-0695">RNA-directed DNA polymerase</keyword>
<dbReference type="Pfam" id="PF13655">
    <property type="entry name" value="RVT_N"/>
    <property type="match status" value="1"/>
</dbReference>
<dbReference type="PANTHER" id="PTHR34047">
    <property type="entry name" value="NUCLEAR INTRON MATURASE 1, MITOCHONDRIAL-RELATED"/>
    <property type="match status" value="1"/>
</dbReference>
<proteinExistence type="predicted"/>
<dbReference type="RefSeq" id="WP_083616786.1">
    <property type="nucleotide sequence ID" value="NZ_LR734992.1"/>
</dbReference>
<dbReference type="CDD" id="cd00085">
    <property type="entry name" value="HNHc"/>
    <property type="match status" value="1"/>
</dbReference>
<dbReference type="Proteomes" id="UP000182190">
    <property type="component" value="Unassembled WGS sequence"/>
</dbReference>
<comment type="caution">
    <text evidence="2">The sequence shown here is derived from an EMBL/GenBank/DDBJ whole genome shotgun (WGS) entry which is preliminary data.</text>
</comment>
<evidence type="ECO:0000313" key="3">
    <source>
        <dbReference type="Proteomes" id="UP000182190"/>
    </source>
</evidence>
<dbReference type="InterPro" id="IPR030931">
    <property type="entry name" value="Group_II_RT_mat"/>
</dbReference>
<dbReference type="GO" id="GO:0003964">
    <property type="term" value="F:RNA-directed DNA polymerase activity"/>
    <property type="evidence" value="ECO:0007669"/>
    <property type="project" value="UniProtKB-KW"/>
</dbReference>
<dbReference type="InterPro" id="IPR025960">
    <property type="entry name" value="RVT_N"/>
</dbReference>
<dbReference type="CDD" id="cd01651">
    <property type="entry name" value="RT_G2_intron"/>
    <property type="match status" value="1"/>
</dbReference>
<dbReference type="SMART" id="SM00507">
    <property type="entry name" value="HNHc"/>
    <property type="match status" value="1"/>
</dbReference>
<dbReference type="PROSITE" id="PS50878">
    <property type="entry name" value="RT_POL"/>
    <property type="match status" value="1"/>
</dbReference>
<dbReference type="InterPro" id="IPR043502">
    <property type="entry name" value="DNA/RNA_pol_sf"/>
</dbReference>
<keyword evidence="3" id="KW-1185">Reference proteome</keyword>
<dbReference type="SUPFAM" id="SSF56672">
    <property type="entry name" value="DNA/RNA polymerases"/>
    <property type="match status" value="1"/>
</dbReference>
<dbReference type="EMBL" id="CZCS02000163">
    <property type="protein sequence ID" value="VXD16782.1"/>
    <property type="molecule type" value="Genomic_DNA"/>
</dbReference>
<dbReference type="PANTHER" id="PTHR34047:SF10">
    <property type="entry name" value="GROUP II INTRON-ASSOCIATED OPEN READING FRAME"/>
    <property type="match status" value="1"/>
</dbReference>